<dbReference type="GO" id="GO:0019646">
    <property type="term" value="P:aerobic electron transport chain"/>
    <property type="evidence" value="ECO:0007669"/>
    <property type="project" value="TreeGrafter"/>
</dbReference>
<keyword evidence="5" id="KW-0560">Oxidoreductase</keyword>
<dbReference type="AlphaFoldDB" id="A0A9E2KPV6"/>
<dbReference type="EMBL" id="JAHLFT010000030">
    <property type="protein sequence ID" value="MBU3827995.1"/>
    <property type="molecule type" value="Genomic_DNA"/>
</dbReference>
<evidence type="ECO:0000256" key="3">
    <source>
        <dbReference type="ARBA" id="ARBA00022630"/>
    </source>
</evidence>
<feature type="domain" description="FAD/NAD(P)-binding" evidence="6">
    <location>
        <begin position="3"/>
        <end position="310"/>
    </location>
</feature>
<dbReference type="Gene3D" id="3.50.50.100">
    <property type="match status" value="1"/>
</dbReference>
<comment type="caution">
    <text evidence="7">The sequence shown here is derived from an EMBL/GenBank/DDBJ whole genome shotgun (WGS) entry which is preliminary data.</text>
</comment>
<organism evidence="7 8">
    <name type="scientific">Candidatus Lactobacillus pullistercoris</name>
    <dbReference type="NCBI Taxonomy" id="2838636"/>
    <lineage>
        <taxon>Bacteria</taxon>
        <taxon>Bacillati</taxon>
        <taxon>Bacillota</taxon>
        <taxon>Bacilli</taxon>
        <taxon>Lactobacillales</taxon>
        <taxon>Lactobacillaceae</taxon>
        <taxon>Lactobacillus</taxon>
    </lineage>
</organism>
<gene>
    <name evidence="7" type="ORF">H9806_02405</name>
</gene>
<dbReference type="InterPro" id="IPR023753">
    <property type="entry name" value="FAD/NAD-binding_dom"/>
</dbReference>
<keyword evidence="3" id="KW-0285">Flavoprotein</keyword>
<sequence>MKRIVVLGAGFAGIKTVVELQKKMREEVEIVLVDRNPFHCETFRLYDVASGKEPYTAVSYPVSDVINPKMTTFIQDEVKRINYKDKTVELARHKPLKYDYCVIGLGFTLNTMGIGGADENALPMYNVKSAEAIRDHIYASMKDYRETKNPNDLTIVMCGSGFQAVEVTSAIATSRESYAKVAGVSPDQIKIKMFNGSPRMLPMFDDKQLDYALEQIKNNDIEIINSARITKIFSDMVYYKQGKNDDTEHKLAANNIIWLMGFSGNPVITASGFKERRGKITVTDHLTAPESEDIYVLGDVASVLQPGKSWPWPNTGQLALSMANYAADDIRARVMGHSRPDKYVYHDLGVFVDLGKKAVGTAMGTKLHGYPASVMKKITIDKSVWETGGLKETLAIGRFDMYH</sequence>
<evidence type="ECO:0000256" key="1">
    <source>
        <dbReference type="ARBA" id="ARBA00001974"/>
    </source>
</evidence>
<dbReference type="InterPro" id="IPR051169">
    <property type="entry name" value="NADH-Q_oxidoreductase"/>
</dbReference>
<accession>A0A9E2KPV6</accession>
<evidence type="ECO:0000313" key="8">
    <source>
        <dbReference type="Proteomes" id="UP000823844"/>
    </source>
</evidence>
<comment type="similarity">
    <text evidence="2">Belongs to the NADH dehydrogenase family.</text>
</comment>
<evidence type="ECO:0000313" key="7">
    <source>
        <dbReference type="EMBL" id="MBU3827995.1"/>
    </source>
</evidence>
<dbReference type="Pfam" id="PF07992">
    <property type="entry name" value="Pyr_redox_2"/>
    <property type="match status" value="1"/>
</dbReference>
<reference evidence="7" key="1">
    <citation type="journal article" date="2021" name="PeerJ">
        <title>Extensive microbial diversity within the chicken gut microbiome revealed by metagenomics and culture.</title>
        <authorList>
            <person name="Gilroy R."/>
            <person name="Ravi A."/>
            <person name="Getino M."/>
            <person name="Pursley I."/>
            <person name="Horton D.L."/>
            <person name="Alikhan N.F."/>
            <person name="Baker D."/>
            <person name="Gharbi K."/>
            <person name="Hall N."/>
            <person name="Watson M."/>
            <person name="Adriaenssens E.M."/>
            <person name="Foster-Nyarko E."/>
            <person name="Jarju S."/>
            <person name="Secka A."/>
            <person name="Antonio M."/>
            <person name="Oren A."/>
            <person name="Chaudhuri R.R."/>
            <person name="La Ragione R."/>
            <person name="Hildebrand F."/>
            <person name="Pallen M.J."/>
        </authorList>
    </citation>
    <scope>NUCLEOTIDE SEQUENCE</scope>
    <source>
        <strain evidence="7">F6-686</strain>
    </source>
</reference>
<dbReference type="PRINTS" id="PR00368">
    <property type="entry name" value="FADPNR"/>
</dbReference>
<dbReference type="Proteomes" id="UP000823844">
    <property type="component" value="Unassembled WGS sequence"/>
</dbReference>
<dbReference type="GO" id="GO:0003955">
    <property type="term" value="F:NAD(P)H dehydrogenase (quinone) activity"/>
    <property type="evidence" value="ECO:0007669"/>
    <property type="project" value="TreeGrafter"/>
</dbReference>
<dbReference type="PANTHER" id="PTHR42913">
    <property type="entry name" value="APOPTOSIS-INDUCING FACTOR 1"/>
    <property type="match status" value="1"/>
</dbReference>
<keyword evidence="4" id="KW-0274">FAD</keyword>
<evidence type="ECO:0000256" key="5">
    <source>
        <dbReference type="ARBA" id="ARBA00023002"/>
    </source>
</evidence>
<evidence type="ECO:0000259" key="6">
    <source>
        <dbReference type="Pfam" id="PF07992"/>
    </source>
</evidence>
<dbReference type="InterPro" id="IPR036188">
    <property type="entry name" value="FAD/NAD-bd_sf"/>
</dbReference>
<evidence type="ECO:0000256" key="4">
    <source>
        <dbReference type="ARBA" id="ARBA00022827"/>
    </source>
</evidence>
<evidence type="ECO:0000256" key="2">
    <source>
        <dbReference type="ARBA" id="ARBA00005272"/>
    </source>
</evidence>
<protein>
    <submittedName>
        <fullName evidence="7">FAD-dependent oxidoreductase</fullName>
    </submittedName>
</protein>
<reference evidence="7" key="2">
    <citation type="submission" date="2021-04" db="EMBL/GenBank/DDBJ databases">
        <authorList>
            <person name="Gilroy R."/>
        </authorList>
    </citation>
    <scope>NUCLEOTIDE SEQUENCE</scope>
    <source>
        <strain evidence="7">F6-686</strain>
    </source>
</reference>
<name>A0A9E2KPV6_9LACO</name>
<proteinExistence type="inferred from homology"/>
<dbReference type="SUPFAM" id="SSF51905">
    <property type="entry name" value="FAD/NAD(P)-binding domain"/>
    <property type="match status" value="2"/>
</dbReference>
<dbReference type="PANTHER" id="PTHR42913:SF3">
    <property type="entry name" value="64 KDA MITOCHONDRIAL NADH DEHYDROGENASE (EUROFUNG)"/>
    <property type="match status" value="1"/>
</dbReference>
<comment type="cofactor">
    <cofactor evidence="1">
        <name>FAD</name>
        <dbReference type="ChEBI" id="CHEBI:57692"/>
    </cofactor>
</comment>